<dbReference type="Proteomes" id="UP000034293">
    <property type="component" value="Unassembled WGS sequence"/>
</dbReference>
<comment type="caution">
    <text evidence="1">The sequence shown here is derived from an EMBL/GenBank/DDBJ whole genome shotgun (WGS) entry which is preliminary data.</text>
</comment>
<name>A0A0G0UY51_9BACT</name>
<gene>
    <name evidence="1" type="ORF">UU02_C0005G0009</name>
</gene>
<organism evidence="1 2">
    <name type="scientific">Candidatus Woesebacteria bacterium GW2011_GWA1_40_43</name>
    <dbReference type="NCBI Taxonomy" id="1618553"/>
    <lineage>
        <taxon>Bacteria</taxon>
        <taxon>Candidatus Woeseibacteriota</taxon>
    </lineage>
</organism>
<sequence>MISTQPILSFRYFKFKKNKLAENVKRLFYLSWEDAFWDILLKKKVPKGSYVLLPDFFCGDVESNIRLHGCKPVYYKINTNLTADKKSFKSKIDRVKPSVIVIFHPVGIKSNLMDDLKWLKKITGSSILIEDSVHRIVDPEEIKIFKKDHFIIDSLRKVVPLQGSNIYGRVEDLDFSAPPFYQSFFYSIRVNLLWALMVLGWSLRFGRIAERLMLRGYSLIGDSMLPARGPFPANFLSSRINTGEIRDIRKHQAIYYEKELGKFLPVKISLSGEDRASLRAYPVILDKEYAGWILKFLRTNDLLVRFELNDSGWSRKQKIIYLPLGIQMTEKEQGTVCGLVKSALLGYRA</sequence>
<dbReference type="Gene3D" id="3.40.640.10">
    <property type="entry name" value="Type I PLP-dependent aspartate aminotransferase-like (Major domain)"/>
    <property type="match status" value="1"/>
</dbReference>
<dbReference type="AlphaFoldDB" id="A0A0G0UY51"/>
<evidence type="ECO:0000313" key="1">
    <source>
        <dbReference type="EMBL" id="KKR64620.1"/>
    </source>
</evidence>
<evidence type="ECO:0008006" key="3">
    <source>
        <dbReference type="Google" id="ProtNLM"/>
    </source>
</evidence>
<dbReference type="EMBL" id="LBZA01000005">
    <property type="protein sequence ID" value="KKR64620.1"/>
    <property type="molecule type" value="Genomic_DNA"/>
</dbReference>
<protein>
    <recommendedName>
        <fullName evidence="3">DegT/DnrJ/EryC1/StrS aminotransferase</fullName>
    </recommendedName>
</protein>
<accession>A0A0G0UY51</accession>
<dbReference type="InterPro" id="IPR015421">
    <property type="entry name" value="PyrdxlP-dep_Trfase_major"/>
</dbReference>
<dbReference type="InterPro" id="IPR015424">
    <property type="entry name" value="PyrdxlP-dep_Trfase"/>
</dbReference>
<proteinExistence type="predicted"/>
<evidence type="ECO:0000313" key="2">
    <source>
        <dbReference type="Proteomes" id="UP000034293"/>
    </source>
</evidence>
<dbReference type="SUPFAM" id="SSF53383">
    <property type="entry name" value="PLP-dependent transferases"/>
    <property type="match status" value="1"/>
</dbReference>
<reference evidence="1 2" key="1">
    <citation type="journal article" date="2015" name="Nature">
        <title>rRNA introns, odd ribosomes, and small enigmatic genomes across a large radiation of phyla.</title>
        <authorList>
            <person name="Brown C.T."/>
            <person name="Hug L.A."/>
            <person name="Thomas B.C."/>
            <person name="Sharon I."/>
            <person name="Castelle C.J."/>
            <person name="Singh A."/>
            <person name="Wilkins M.J."/>
            <person name="Williams K.H."/>
            <person name="Banfield J.F."/>
        </authorList>
    </citation>
    <scope>NUCLEOTIDE SEQUENCE [LARGE SCALE GENOMIC DNA]</scope>
</reference>